<feature type="compositionally biased region" description="Acidic residues" evidence="1">
    <location>
        <begin position="110"/>
        <end position="121"/>
    </location>
</feature>
<reference evidence="2" key="1">
    <citation type="submission" date="2020-01" db="EMBL/GenBank/DDBJ databases">
        <title>Genome sequence of Kobresia littledalei, the first chromosome-level genome in the family Cyperaceae.</title>
        <authorList>
            <person name="Qu G."/>
        </authorList>
    </citation>
    <scope>NUCLEOTIDE SEQUENCE</scope>
    <source>
        <strain evidence="2">C.B.Clarke</strain>
        <tissue evidence="2">Leaf</tissue>
    </source>
</reference>
<dbReference type="EMBL" id="SWLB01000013">
    <property type="protein sequence ID" value="KAF3331174.1"/>
    <property type="molecule type" value="Genomic_DNA"/>
</dbReference>
<dbReference type="OrthoDB" id="1921202at2759"/>
<protein>
    <submittedName>
        <fullName evidence="2">Uncharacterized protein</fullName>
    </submittedName>
</protein>
<dbReference type="AlphaFoldDB" id="A0A833R8M1"/>
<keyword evidence="3" id="KW-1185">Reference proteome</keyword>
<feature type="region of interest" description="Disordered" evidence="1">
    <location>
        <begin position="107"/>
        <end position="130"/>
    </location>
</feature>
<dbReference type="PANTHER" id="PTHR33401">
    <property type="entry name" value="LIGHT-HARVESTING COMPLEX-LIKE PROTEIN OHP2, CHLOROPLASTIC"/>
    <property type="match status" value="1"/>
</dbReference>
<evidence type="ECO:0000313" key="3">
    <source>
        <dbReference type="Proteomes" id="UP000623129"/>
    </source>
</evidence>
<accession>A0A833R8M1</accession>
<proteinExistence type="predicted"/>
<evidence type="ECO:0000313" key="2">
    <source>
        <dbReference type="EMBL" id="KAF3331174.1"/>
    </source>
</evidence>
<organism evidence="2 3">
    <name type="scientific">Carex littledalei</name>
    <dbReference type="NCBI Taxonomy" id="544730"/>
    <lineage>
        <taxon>Eukaryota</taxon>
        <taxon>Viridiplantae</taxon>
        <taxon>Streptophyta</taxon>
        <taxon>Embryophyta</taxon>
        <taxon>Tracheophyta</taxon>
        <taxon>Spermatophyta</taxon>
        <taxon>Magnoliopsida</taxon>
        <taxon>Liliopsida</taxon>
        <taxon>Poales</taxon>
        <taxon>Cyperaceae</taxon>
        <taxon>Cyperoideae</taxon>
        <taxon>Cariceae</taxon>
        <taxon>Carex</taxon>
        <taxon>Carex subgen. Euthyceras</taxon>
    </lineage>
</organism>
<dbReference type="Proteomes" id="UP000623129">
    <property type="component" value="Unassembled WGS sequence"/>
</dbReference>
<comment type="caution">
    <text evidence="2">The sequence shown here is derived from an EMBL/GenBank/DDBJ whole genome shotgun (WGS) entry which is preliminary data.</text>
</comment>
<gene>
    <name evidence="2" type="ORF">FCM35_KLT04528</name>
</gene>
<evidence type="ECO:0000256" key="1">
    <source>
        <dbReference type="SAM" id="MobiDB-lite"/>
    </source>
</evidence>
<dbReference type="PANTHER" id="PTHR33401:SF19">
    <property type="entry name" value="(RAPE) HYPOTHETICAL PROTEIN"/>
    <property type="match status" value="1"/>
</dbReference>
<name>A0A833R8M1_9POAL</name>
<sequence>MRISFRESYCAPFNCLRSLFCCYLPSLVRTKDAPNLAPISDSAANPIPISDSAAVSASVDDESGEGKAGALSVEEVRKSCLKKLDGEKKGNVKWKDLLGKELVEIKEYEPSDSESQDDDDGNSACICSIQ</sequence>